<sequence length="112" mass="11799">MAQTAASNGKSATTERDIDALSEQIATLRGDISSLAELVGEIGTRRGKAAKSRVEAQAEELRGKGEDALRDAGRRAAEFEHDAADRIRTTPFQAVGLAAAAGFLLGYLGARR</sequence>
<accession>A0A1P8UWS2</accession>
<protein>
    <recommendedName>
        <fullName evidence="2">DUF883 domain-containing protein</fullName>
    </recommendedName>
</protein>
<organism evidence="3 4">
    <name type="scientific">Salipiger abyssi</name>
    <dbReference type="NCBI Taxonomy" id="1250539"/>
    <lineage>
        <taxon>Bacteria</taxon>
        <taxon>Pseudomonadati</taxon>
        <taxon>Pseudomonadota</taxon>
        <taxon>Alphaproteobacteria</taxon>
        <taxon>Rhodobacterales</taxon>
        <taxon>Roseobacteraceae</taxon>
        <taxon>Salipiger</taxon>
    </lineage>
</organism>
<dbReference type="EMBL" id="CP015093">
    <property type="protein sequence ID" value="APZ53835.1"/>
    <property type="molecule type" value="Genomic_DNA"/>
</dbReference>
<dbReference type="AlphaFoldDB" id="A0A1P8UWS2"/>
<dbReference type="Proteomes" id="UP000187059">
    <property type="component" value="Chromosome"/>
</dbReference>
<dbReference type="OrthoDB" id="8373403at2"/>
<keyword evidence="1" id="KW-0812">Transmembrane</keyword>
<feature type="transmembrane region" description="Helical" evidence="1">
    <location>
        <begin position="92"/>
        <end position="110"/>
    </location>
</feature>
<evidence type="ECO:0000313" key="3">
    <source>
        <dbReference type="EMBL" id="APZ53835.1"/>
    </source>
</evidence>
<gene>
    <name evidence="3" type="ORF">Ga0080574_TMP3501</name>
</gene>
<dbReference type="RefSeq" id="WP_076702771.1">
    <property type="nucleotide sequence ID" value="NZ_CP015093.1"/>
</dbReference>
<keyword evidence="4" id="KW-1185">Reference proteome</keyword>
<evidence type="ECO:0000313" key="4">
    <source>
        <dbReference type="Proteomes" id="UP000187059"/>
    </source>
</evidence>
<reference evidence="3 4" key="1">
    <citation type="submission" date="2016-04" db="EMBL/GenBank/DDBJ databases">
        <title>Deep-sea bacteria in the southern Pacific.</title>
        <authorList>
            <person name="Tang K."/>
        </authorList>
    </citation>
    <scope>NUCLEOTIDE SEQUENCE [LARGE SCALE GENOMIC DNA]</scope>
    <source>
        <strain evidence="3 4">JLT2014</strain>
    </source>
</reference>
<dbReference type="InterPro" id="IPR043605">
    <property type="entry name" value="DUF883_C"/>
</dbReference>
<keyword evidence="1" id="KW-0472">Membrane</keyword>
<evidence type="ECO:0000256" key="1">
    <source>
        <dbReference type="SAM" id="Phobius"/>
    </source>
</evidence>
<proteinExistence type="predicted"/>
<dbReference type="Pfam" id="PF19029">
    <property type="entry name" value="DUF883_C"/>
    <property type="match status" value="1"/>
</dbReference>
<dbReference type="STRING" id="1250539.Ga0080574_TMP3501"/>
<feature type="domain" description="DUF883" evidence="2">
    <location>
        <begin position="85"/>
        <end position="112"/>
    </location>
</feature>
<dbReference type="KEGG" id="paby:Ga0080574_TMP3501"/>
<name>A0A1P8UWS2_9RHOB</name>
<evidence type="ECO:0000259" key="2">
    <source>
        <dbReference type="Pfam" id="PF19029"/>
    </source>
</evidence>
<keyword evidence="1" id="KW-1133">Transmembrane helix</keyword>